<evidence type="ECO:0000313" key="1">
    <source>
        <dbReference type="EMBL" id="GBN11052.1"/>
    </source>
</evidence>
<dbReference type="AlphaFoldDB" id="A0A4Y2L955"/>
<accession>A0A4Y2L955</accession>
<sequence>MFVDSLSTLESSSAAWPTCYVSIKWWYGALVRYHKFGKLSAIIAIECPSNAIFCKVLEFQRQFGDGSRCHETTVFRRFFPVRTSHHWARSENYCGIRMSFACHIL</sequence>
<gene>
    <name evidence="1" type="ORF">AVEN_22840_1</name>
</gene>
<keyword evidence="2" id="KW-1185">Reference proteome</keyword>
<name>A0A4Y2L955_ARAVE</name>
<comment type="caution">
    <text evidence="1">The sequence shown here is derived from an EMBL/GenBank/DDBJ whole genome shotgun (WGS) entry which is preliminary data.</text>
</comment>
<reference evidence="1 2" key="1">
    <citation type="journal article" date="2019" name="Sci. Rep.">
        <title>Orb-weaving spider Araneus ventricosus genome elucidates the spidroin gene catalogue.</title>
        <authorList>
            <person name="Kono N."/>
            <person name="Nakamura H."/>
            <person name="Ohtoshi R."/>
            <person name="Moran D.A.P."/>
            <person name="Shinohara A."/>
            <person name="Yoshida Y."/>
            <person name="Fujiwara M."/>
            <person name="Mori M."/>
            <person name="Tomita M."/>
            <person name="Arakawa K."/>
        </authorList>
    </citation>
    <scope>NUCLEOTIDE SEQUENCE [LARGE SCALE GENOMIC DNA]</scope>
</reference>
<proteinExistence type="predicted"/>
<evidence type="ECO:0000313" key="2">
    <source>
        <dbReference type="Proteomes" id="UP000499080"/>
    </source>
</evidence>
<dbReference type="EMBL" id="BGPR01005533">
    <property type="protein sequence ID" value="GBN11052.1"/>
    <property type="molecule type" value="Genomic_DNA"/>
</dbReference>
<protein>
    <submittedName>
        <fullName evidence="1">Uncharacterized protein</fullName>
    </submittedName>
</protein>
<dbReference type="Proteomes" id="UP000499080">
    <property type="component" value="Unassembled WGS sequence"/>
</dbReference>
<organism evidence="1 2">
    <name type="scientific">Araneus ventricosus</name>
    <name type="common">Orbweaver spider</name>
    <name type="synonym">Epeira ventricosa</name>
    <dbReference type="NCBI Taxonomy" id="182803"/>
    <lineage>
        <taxon>Eukaryota</taxon>
        <taxon>Metazoa</taxon>
        <taxon>Ecdysozoa</taxon>
        <taxon>Arthropoda</taxon>
        <taxon>Chelicerata</taxon>
        <taxon>Arachnida</taxon>
        <taxon>Araneae</taxon>
        <taxon>Araneomorphae</taxon>
        <taxon>Entelegynae</taxon>
        <taxon>Araneoidea</taxon>
        <taxon>Araneidae</taxon>
        <taxon>Araneus</taxon>
    </lineage>
</organism>